<proteinExistence type="inferred from homology"/>
<dbReference type="Pfam" id="PF01321">
    <property type="entry name" value="Creatinase_N"/>
    <property type="match status" value="1"/>
</dbReference>
<protein>
    <submittedName>
        <fullName evidence="7">Aminopeptidase P family protein</fullName>
    </submittedName>
</protein>
<feature type="domain" description="Peptidase M24 C-terminal" evidence="6">
    <location>
        <begin position="534"/>
        <end position="594"/>
    </location>
</feature>
<keyword evidence="7" id="KW-0031">Aminopeptidase</keyword>
<name>A0A544QUN1_9FIRM</name>
<dbReference type="Gene3D" id="3.40.350.10">
    <property type="entry name" value="Creatinase/prolidase N-terminal domain"/>
    <property type="match status" value="2"/>
</dbReference>
<dbReference type="SUPFAM" id="SSF55920">
    <property type="entry name" value="Creatinase/aminopeptidase"/>
    <property type="match status" value="1"/>
</dbReference>
<gene>
    <name evidence="7" type="ORF">EXD82_07080</name>
</gene>
<evidence type="ECO:0000256" key="3">
    <source>
        <dbReference type="ARBA" id="ARBA00022801"/>
    </source>
</evidence>
<comment type="similarity">
    <text evidence="1">Belongs to the peptidase M24B family.</text>
</comment>
<dbReference type="InterPro" id="IPR032416">
    <property type="entry name" value="Peptidase_M24_C"/>
</dbReference>
<sequence length="594" mass="68254">MNVKEILVALREEMRKNNIDVYVVPTADFHQSEYVGEYFKARKFVTGFSGSAGTAVIALDEARLWVDGRYFIQAEKQIEGTGVEMMKMLEPGYPTINEYLEEKIKEGMTIGFDGRTVSMGDGIAYRCIAEKNGGSVSYDKDLIDTIWKDRPELSKEPAFMLEEKYTGESIESKLSRIREEMKKAGAESHILTTLDDICWTLNIRGNDIEFFPLVLSYAVINMNDMHLYIDESKLNNEIKAEFEKNNIKIHPYNDIYEDVKSMTVNSVMVDPTKINYAIYSNIPESIKKIEERNPEILFKSCKNEVEVENMKKAQIKDSVAHVRFMKWIKENYDKEVITEMSASDKLDEFRKEMGGFIRPSFEPISSYGAHAAMCHYTSSPETDVQLKGGTVYLSDTGAGFYEGSTDITRTFALGEIPEIMKEHFTLVLMCNLGLGSAVFMKGCTGINLDILARKPLWDRRIDFNHGTGHGMGYLLNIHESPANFRWRYRKWDSDVLQKGMIITDEPGIYVEGSHGVRLENELLVCEDEKNAYGEFMRLEHITFVPMDLDAVKVDMLSDEYKKLLNDYHKEVYEKVSPYLDNEEKEWLKKYTRAI</sequence>
<dbReference type="EMBL" id="SGJB01000011">
    <property type="protein sequence ID" value="TQQ84394.1"/>
    <property type="molecule type" value="Genomic_DNA"/>
</dbReference>
<comment type="caution">
    <text evidence="7">The sequence shown here is derived from an EMBL/GenBank/DDBJ whole genome shotgun (WGS) entry which is preliminary data.</text>
</comment>
<dbReference type="Proteomes" id="UP000317863">
    <property type="component" value="Unassembled WGS sequence"/>
</dbReference>
<dbReference type="PANTHER" id="PTHR43763:SF6">
    <property type="entry name" value="XAA-PRO AMINOPEPTIDASE 1"/>
    <property type="match status" value="1"/>
</dbReference>
<accession>A0A544QUN1</accession>
<dbReference type="Pfam" id="PF16188">
    <property type="entry name" value="Peptidase_M24_C"/>
    <property type="match status" value="1"/>
</dbReference>
<dbReference type="RefSeq" id="WP_142536213.1">
    <property type="nucleotide sequence ID" value="NZ_SGJB01000011.1"/>
</dbReference>
<evidence type="ECO:0000313" key="7">
    <source>
        <dbReference type="EMBL" id="TQQ84394.1"/>
    </source>
</evidence>
<feature type="domain" description="Peptidase M24" evidence="4">
    <location>
        <begin position="308"/>
        <end position="524"/>
    </location>
</feature>
<feature type="domain" description="Creatinase N-terminal" evidence="5">
    <location>
        <begin position="9"/>
        <end position="120"/>
    </location>
</feature>
<dbReference type="Pfam" id="PF16189">
    <property type="entry name" value="Creatinase_N_2"/>
    <property type="match status" value="1"/>
</dbReference>
<evidence type="ECO:0000259" key="6">
    <source>
        <dbReference type="Pfam" id="PF16188"/>
    </source>
</evidence>
<keyword evidence="8" id="KW-1185">Reference proteome</keyword>
<dbReference type="GO" id="GO:0070006">
    <property type="term" value="F:metalloaminopeptidase activity"/>
    <property type="evidence" value="ECO:0007669"/>
    <property type="project" value="InterPro"/>
</dbReference>
<dbReference type="FunFam" id="3.90.230.10:FF:000009">
    <property type="entry name" value="xaa-Pro aminopeptidase 2"/>
    <property type="match status" value="1"/>
</dbReference>
<dbReference type="FunFam" id="3.40.350.10:FF:000003">
    <property type="entry name" value="Xaa-pro aminopeptidase P"/>
    <property type="match status" value="1"/>
</dbReference>
<keyword evidence="2" id="KW-0479">Metal-binding</keyword>
<keyword evidence="7" id="KW-0645">Protease</keyword>
<dbReference type="InterPro" id="IPR000994">
    <property type="entry name" value="Pept_M24"/>
</dbReference>
<dbReference type="Gene3D" id="3.90.230.10">
    <property type="entry name" value="Creatinase/methionine aminopeptidase superfamily"/>
    <property type="match status" value="1"/>
</dbReference>
<dbReference type="Pfam" id="PF00557">
    <property type="entry name" value="Peptidase_M24"/>
    <property type="match status" value="1"/>
</dbReference>
<reference evidence="7 8" key="1">
    <citation type="submission" date="2019-02" db="EMBL/GenBank/DDBJ databases">
        <title>Peptostreptococcaceae bacterium ZHW00191 nov., a new bacterium isolated from the human gut.</title>
        <authorList>
            <person name="Zhou H.-W."/>
            <person name="Chen X.-J."/>
        </authorList>
    </citation>
    <scope>NUCLEOTIDE SEQUENCE [LARGE SCALE GENOMIC DNA]</scope>
    <source>
        <strain evidence="7 8">ZHW00191</strain>
    </source>
</reference>
<dbReference type="OrthoDB" id="9806388at2"/>
<keyword evidence="3" id="KW-0378">Hydrolase</keyword>
<evidence type="ECO:0000259" key="5">
    <source>
        <dbReference type="Pfam" id="PF01321"/>
    </source>
</evidence>
<dbReference type="GO" id="GO:0005737">
    <property type="term" value="C:cytoplasm"/>
    <property type="evidence" value="ECO:0007669"/>
    <property type="project" value="UniProtKB-ARBA"/>
</dbReference>
<dbReference type="GO" id="GO:0046872">
    <property type="term" value="F:metal ion binding"/>
    <property type="evidence" value="ECO:0007669"/>
    <property type="project" value="UniProtKB-KW"/>
</dbReference>
<dbReference type="InterPro" id="IPR050422">
    <property type="entry name" value="X-Pro_aminopeptidase_P"/>
</dbReference>
<dbReference type="CDD" id="cd01085">
    <property type="entry name" value="APP"/>
    <property type="match status" value="1"/>
</dbReference>
<evidence type="ECO:0000256" key="1">
    <source>
        <dbReference type="ARBA" id="ARBA00008766"/>
    </source>
</evidence>
<dbReference type="InterPro" id="IPR029149">
    <property type="entry name" value="Creatin/AminoP/Spt16_N"/>
</dbReference>
<evidence type="ECO:0000256" key="2">
    <source>
        <dbReference type="ARBA" id="ARBA00022723"/>
    </source>
</evidence>
<dbReference type="InterPro" id="IPR000587">
    <property type="entry name" value="Creatinase_N"/>
</dbReference>
<dbReference type="AlphaFoldDB" id="A0A544QUN1"/>
<dbReference type="InterPro" id="IPR036005">
    <property type="entry name" value="Creatinase/aminopeptidase-like"/>
</dbReference>
<organism evidence="7 8">
    <name type="scientific">Peptacetobacter hominis</name>
    <dbReference type="NCBI Taxonomy" id="2743610"/>
    <lineage>
        <taxon>Bacteria</taxon>
        <taxon>Bacillati</taxon>
        <taxon>Bacillota</taxon>
        <taxon>Clostridia</taxon>
        <taxon>Peptostreptococcales</taxon>
        <taxon>Peptostreptococcaceae</taxon>
        <taxon>Peptacetobacter</taxon>
    </lineage>
</organism>
<dbReference type="InterPro" id="IPR033740">
    <property type="entry name" value="Pept_M24B"/>
</dbReference>
<evidence type="ECO:0000313" key="8">
    <source>
        <dbReference type="Proteomes" id="UP000317863"/>
    </source>
</evidence>
<evidence type="ECO:0000259" key="4">
    <source>
        <dbReference type="Pfam" id="PF00557"/>
    </source>
</evidence>
<dbReference type="PANTHER" id="PTHR43763">
    <property type="entry name" value="XAA-PRO AMINOPEPTIDASE 1"/>
    <property type="match status" value="1"/>
</dbReference>
<dbReference type="SUPFAM" id="SSF53092">
    <property type="entry name" value="Creatinase/prolidase N-terminal domain"/>
    <property type="match status" value="1"/>
</dbReference>